<evidence type="ECO:0000313" key="2">
    <source>
        <dbReference type="EMBL" id="EJW21057.1"/>
    </source>
</evidence>
<proteinExistence type="predicted"/>
<dbReference type="EMBL" id="ALYF01000003">
    <property type="protein sequence ID" value="EJW21057.1"/>
    <property type="molecule type" value="Genomic_DNA"/>
</dbReference>
<dbReference type="OrthoDB" id="9792788at2"/>
<organism evidence="2 3">
    <name type="scientific">alpha proteobacterium IMCC14465</name>
    <dbReference type="NCBI Taxonomy" id="1220535"/>
    <lineage>
        <taxon>Bacteria</taxon>
        <taxon>Pseudomonadati</taxon>
        <taxon>Pseudomonadota</taxon>
        <taxon>Alphaproteobacteria</taxon>
        <taxon>PS1 clade</taxon>
    </lineage>
</organism>
<dbReference type="eggNOG" id="COG3030">
    <property type="taxonomic scope" value="Bacteria"/>
</dbReference>
<dbReference type="GO" id="GO:0016020">
    <property type="term" value="C:membrane"/>
    <property type="evidence" value="ECO:0007669"/>
    <property type="project" value="InterPro"/>
</dbReference>
<dbReference type="Proteomes" id="UP000004836">
    <property type="component" value="Unassembled WGS sequence"/>
</dbReference>
<dbReference type="PANTHER" id="PTHR35335">
    <property type="entry name" value="UPF0716 PROTEIN FXSA"/>
    <property type="match status" value="1"/>
</dbReference>
<accession>J9DVP2</accession>
<comment type="caution">
    <text evidence="2">The sequence shown here is derived from an EMBL/GenBank/DDBJ whole genome shotgun (WGS) entry which is preliminary data.</text>
</comment>
<sequence>MSLLLLVFFILLPIIEITLLIDIGSTIGAGATILLIITTAVVGVGLVRHQGFSILQDAQGQINAGQPPAKALAHGIFVLLAGLMLIIPGFLTDGIGFLLLLPPVRSLLLEFVIGSIVTNLTPNMFSAWFYASASPQNKDAQKRTNPLNPKPANDDVIDANHIVIDKNDPES</sequence>
<dbReference type="PANTHER" id="PTHR35335:SF1">
    <property type="entry name" value="UPF0716 PROTEIN FXSA"/>
    <property type="match status" value="1"/>
</dbReference>
<gene>
    <name evidence="2" type="ORF">IMCC14465_08530</name>
</gene>
<feature type="transmembrane region" description="Helical" evidence="1">
    <location>
        <begin position="71"/>
        <end position="91"/>
    </location>
</feature>
<feature type="transmembrane region" description="Helical" evidence="1">
    <location>
        <begin position="27"/>
        <end position="47"/>
    </location>
</feature>
<keyword evidence="1" id="KW-0472">Membrane</keyword>
<dbReference type="InterPro" id="IPR007313">
    <property type="entry name" value="FxsA"/>
</dbReference>
<keyword evidence="3" id="KW-1185">Reference proteome</keyword>
<dbReference type="AlphaFoldDB" id="J9DVP2"/>
<dbReference type="NCBIfam" id="NF008528">
    <property type="entry name" value="PRK11463.1-2"/>
    <property type="match status" value="1"/>
</dbReference>
<dbReference type="STRING" id="1220535.IMCC14465_08530"/>
<evidence type="ECO:0008006" key="4">
    <source>
        <dbReference type="Google" id="ProtNLM"/>
    </source>
</evidence>
<dbReference type="Pfam" id="PF04186">
    <property type="entry name" value="FxsA"/>
    <property type="match status" value="1"/>
</dbReference>
<keyword evidence="1" id="KW-0812">Transmembrane</keyword>
<protein>
    <recommendedName>
        <fullName evidence="4">FxsA cytoplasmic membrane protein</fullName>
    </recommendedName>
</protein>
<evidence type="ECO:0000313" key="3">
    <source>
        <dbReference type="Proteomes" id="UP000004836"/>
    </source>
</evidence>
<keyword evidence="1" id="KW-1133">Transmembrane helix</keyword>
<name>J9DVP2_9PROT</name>
<feature type="transmembrane region" description="Helical" evidence="1">
    <location>
        <begin position="111"/>
        <end position="133"/>
    </location>
</feature>
<reference evidence="2 3" key="1">
    <citation type="journal article" date="2012" name="J. Bacteriol.">
        <title>Genome Sequence of Strain IMCC14465, Isolated from the East Sea, Belonging to the PS1 Clade of Alphaproteobacteria.</title>
        <authorList>
            <person name="Yang S.J."/>
            <person name="Kang I."/>
            <person name="Cho J.C."/>
        </authorList>
    </citation>
    <scope>NUCLEOTIDE SEQUENCE [LARGE SCALE GENOMIC DNA]</scope>
    <source>
        <strain evidence="2 3">IMCC14465</strain>
    </source>
</reference>
<evidence type="ECO:0000256" key="1">
    <source>
        <dbReference type="SAM" id="Phobius"/>
    </source>
</evidence>